<keyword evidence="2" id="KW-0677">Repeat</keyword>
<dbReference type="CDD" id="cd03349">
    <property type="entry name" value="LbH_XAT"/>
    <property type="match status" value="1"/>
</dbReference>
<dbReference type="PROSITE" id="PS00101">
    <property type="entry name" value="HEXAPEP_TRANSFERASES"/>
    <property type="match status" value="1"/>
</dbReference>
<protein>
    <submittedName>
        <fullName evidence="3">Bacterial transferase hexapeptide repeat protein</fullName>
        <ecNumber evidence="3">2.3.1.28</ecNumber>
    </submittedName>
</protein>
<dbReference type="Pfam" id="PF00132">
    <property type="entry name" value="Hexapep"/>
    <property type="match status" value="1"/>
</dbReference>
<name>G5KAI2_9STRE</name>
<organism evidence="3 4">
    <name type="scientific">Streptococcus pseudoporcinus LQ 940-04</name>
    <dbReference type="NCBI Taxonomy" id="875093"/>
    <lineage>
        <taxon>Bacteria</taxon>
        <taxon>Bacillati</taxon>
        <taxon>Bacillota</taxon>
        <taxon>Bacilli</taxon>
        <taxon>Lactobacillales</taxon>
        <taxon>Streptococcaceae</taxon>
        <taxon>Streptococcus</taxon>
    </lineage>
</organism>
<dbReference type="InterPro" id="IPR001451">
    <property type="entry name" value="Hexapep"/>
</dbReference>
<accession>G5KAI2</accession>
<dbReference type="PANTHER" id="PTHR43300:SF11">
    <property type="entry name" value="ACETYLTRANSFERASE RV3034C-RELATED"/>
    <property type="match status" value="1"/>
</dbReference>
<dbReference type="InterPro" id="IPR011004">
    <property type="entry name" value="Trimer_LpxA-like_sf"/>
</dbReference>
<comment type="caution">
    <text evidence="3">The sequence shown here is derived from an EMBL/GenBank/DDBJ whole genome shotgun (WGS) entry which is preliminary data.</text>
</comment>
<dbReference type="OrthoDB" id="9812571at2"/>
<dbReference type="PANTHER" id="PTHR43300">
    <property type="entry name" value="ACETYLTRANSFERASE"/>
    <property type="match status" value="1"/>
</dbReference>
<evidence type="ECO:0000256" key="1">
    <source>
        <dbReference type="ARBA" id="ARBA00022679"/>
    </source>
</evidence>
<dbReference type="EC" id="2.3.1.28" evidence="3"/>
<dbReference type="EMBL" id="AEUY02000005">
    <property type="protein sequence ID" value="EHI65328.1"/>
    <property type="molecule type" value="Genomic_DNA"/>
</dbReference>
<proteinExistence type="predicted"/>
<dbReference type="GeneID" id="77169427"/>
<evidence type="ECO:0000313" key="3">
    <source>
        <dbReference type="EMBL" id="EHI65328.1"/>
    </source>
</evidence>
<dbReference type="GO" id="GO:0008811">
    <property type="term" value="F:chloramphenicol O-acetyltransferase activity"/>
    <property type="evidence" value="ECO:0007669"/>
    <property type="project" value="UniProtKB-EC"/>
</dbReference>
<dbReference type="InterPro" id="IPR018357">
    <property type="entry name" value="Hexapep_transf_CS"/>
</dbReference>
<dbReference type="Gene3D" id="2.160.10.10">
    <property type="entry name" value="Hexapeptide repeat proteins"/>
    <property type="match status" value="1"/>
</dbReference>
<keyword evidence="3" id="KW-0012">Acyltransferase</keyword>
<dbReference type="InterPro" id="IPR050179">
    <property type="entry name" value="Trans_hexapeptide_repeat"/>
</dbReference>
<sequence length="214" mass="24250">MINLFISRYAKFKNQREWRKANSHNKTVLGSVSNYHLISVGKFTYGVLNIINHSDNYKLKIGHFCSIAPNVQFIVCGEHLTNKISTYPFRVRFLNEKYEAVSNGDIIIEDDVWIGTNAIILSGVTIGKGAVIAAGSVVTKDVPPYTIYGGVPAKLIKKRFSDKISHLLMKLDYSKLSENTVRENIELFYSDLDKNPNLPKLENLINKIDEKELK</sequence>
<reference evidence="3 4" key="1">
    <citation type="journal article" date="2014" name="Int. J. Syst. Evol. Microbiol.">
        <title>Phylogenomics and the dynamic genome evolution of the genus Streptococcus.</title>
        <authorList>
            <consortium name="The Broad Institute Genome Sequencing Platform"/>
            <person name="Richards V.P."/>
            <person name="Palmer S.R."/>
            <person name="Pavinski Bitar P.D."/>
            <person name="Qin X."/>
            <person name="Weinstock G.M."/>
            <person name="Highlander S.K."/>
            <person name="Town C.D."/>
            <person name="Burne R.A."/>
            <person name="Stanhope M.J."/>
        </authorList>
    </citation>
    <scope>NUCLEOTIDE SEQUENCE [LARGE SCALE GENOMIC DNA]</scope>
    <source>
        <strain evidence="3 4">LQ 940-04</strain>
    </source>
</reference>
<dbReference type="SUPFAM" id="SSF51161">
    <property type="entry name" value="Trimeric LpxA-like enzymes"/>
    <property type="match status" value="1"/>
</dbReference>
<keyword evidence="4" id="KW-1185">Reference proteome</keyword>
<keyword evidence="1 3" id="KW-0808">Transferase</keyword>
<evidence type="ECO:0000256" key="2">
    <source>
        <dbReference type="ARBA" id="ARBA00022737"/>
    </source>
</evidence>
<dbReference type="Proteomes" id="UP000003217">
    <property type="component" value="Unassembled WGS sequence"/>
</dbReference>
<gene>
    <name evidence="3" type="ORF">STRPS_1945</name>
</gene>
<evidence type="ECO:0000313" key="4">
    <source>
        <dbReference type="Proteomes" id="UP000003217"/>
    </source>
</evidence>
<dbReference type="AlphaFoldDB" id="G5KAI2"/>
<dbReference type="RefSeq" id="WP_007893375.1">
    <property type="nucleotide sequence ID" value="NZ_AEUY02000005.1"/>
</dbReference>